<comment type="similarity">
    <text evidence="1">Belongs to the GSP E family.</text>
</comment>
<evidence type="ECO:0000256" key="3">
    <source>
        <dbReference type="ARBA" id="ARBA00022840"/>
    </source>
</evidence>
<dbReference type="GO" id="GO:0016887">
    <property type="term" value="F:ATP hydrolysis activity"/>
    <property type="evidence" value="ECO:0007669"/>
    <property type="project" value="TreeGrafter"/>
</dbReference>
<dbReference type="PROSITE" id="PS00662">
    <property type="entry name" value="T2SP_E"/>
    <property type="match status" value="1"/>
</dbReference>
<dbReference type="Pfam" id="PF05157">
    <property type="entry name" value="MshEN"/>
    <property type="match status" value="1"/>
</dbReference>
<dbReference type="SMART" id="SM00382">
    <property type="entry name" value="AAA"/>
    <property type="match status" value="1"/>
</dbReference>
<evidence type="ECO:0000256" key="2">
    <source>
        <dbReference type="ARBA" id="ARBA00022741"/>
    </source>
</evidence>
<dbReference type="GO" id="GO:0005886">
    <property type="term" value="C:plasma membrane"/>
    <property type="evidence" value="ECO:0007669"/>
    <property type="project" value="TreeGrafter"/>
</dbReference>
<keyword evidence="2" id="KW-0547">Nucleotide-binding</keyword>
<keyword evidence="3" id="KW-0067">ATP-binding</keyword>
<dbReference type="CDD" id="cd01129">
    <property type="entry name" value="PulE-GspE-like"/>
    <property type="match status" value="1"/>
</dbReference>
<dbReference type="SUPFAM" id="SSF52540">
    <property type="entry name" value="P-loop containing nucleoside triphosphate hydrolases"/>
    <property type="match status" value="1"/>
</dbReference>
<reference evidence="5 6" key="1">
    <citation type="journal article" date="2015" name="Nature">
        <title>rRNA introns, odd ribosomes, and small enigmatic genomes across a large radiation of phyla.</title>
        <authorList>
            <person name="Brown C.T."/>
            <person name="Hug L.A."/>
            <person name="Thomas B.C."/>
            <person name="Sharon I."/>
            <person name="Castelle C.J."/>
            <person name="Singh A."/>
            <person name="Wilkins M.J."/>
            <person name="Williams K.H."/>
            <person name="Banfield J.F."/>
        </authorList>
    </citation>
    <scope>NUCLEOTIDE SEQUENCE [LARGE SCALE GENOMIC DNA]</scope>
</reference>
<proteinExistence type="inferred from homology"/>
<dbReference type="PANTHER" id="PTHR30258:SF1">
    <property type="entry name" value="PROTEIN TRANSPORT PROTEIN HOFB HOMOLOG"/>
    <property type="match status" value="1"/>
</dbReference>
<feature type="domain" description="Bacterial type II secretion system protein E" evidence="4">
    <location>
        <begin position="402"/>
        <end position="416"/>
    </location>
</feature>
<dbReference type="InterPro" id="IPR037257">
    <property type="entry name" value="T2SS_E_N_sf"/>
</dbReference>
<dbReference type="InterPro" id="IPR003593">
    <property type="entry name" value="AAA+_ATPase"/>
</dbReference>
<organism evidence="5 6">
    <name type="scientific">Candidatus Azambacteria bacterium GW2011_GWA2_45_90</name>
    <dbReference type="NCBI Taxonomy" id="1618614"/>
    <lineage>
        <taxon>Bacteria</taxon>
        <taxon>Candidatus Azamiibacteriota</taxon>
    </lineage>
</organism>
<dbReference type="Gene3D" id="3.30.450.90">
    <property type="match status" value="1"/>
</dbReference>
<evidence type="ECO:0000259" key="4">
    <source>
        <dbReference type="PROSITE" id="PS00662"/>
    </source>
</evidence>
<dbReference type="GO" id="GO:0005524">
    <property type="term" value="F:ATP binding"/>
    <property type="evidence" value="ECO:0007669"/>
    <property type="project" value="UniProtKB-KW"/>
</dbReference>
<comment type="caution">
    <text evidence="5">The sequence shown here is derived from an EMBL/GenBank/DDBJ whole genome shotgun (WGS) entry which is preliminary data.</text>
</comment>
<evidence type="ECO:0000256" key="1">
    <source>
        <dbReference type="ARBA" id="ARBA00006611"/>
    </source>
</evidence>
<dbReference type="PANTHER" id="PTHR30258">
    <property type="entry name" value="TYPE II SECRETION SYSTEM PROTEIN GSPE-RELATED"/>
    <property type="match status" value="1"/>
</dbReference>
<dbReference type="Proteomes" id="UP000034644">
    <property type="component" value="Unassembled WGS sequence"/>
</dbReference>
<dbReference type="Gene3D" id="3.40.50.300">
    <property type="entry name" value="P-loop containing nucleotide triphosphate hydrolases"/>
    <property type="match status" value="1"/>
</dbReference>
<name>A0A0G1NA25_9BACT</name>
<gene>
    <name evidence="5" type="ORF">UX27_C0039G0002</name>
</gene>
<dbReference type="Pfam" id="PF00437">
    <property type="entry name" value="T2SSE"/>
    <property type="match status" value="1"/>
</dbReference>
<dbReference type="Gene3D" id="3.30.300.160">
    <property type="entry name" value="Type II secretion system, protein E, N-terminal domain"/>
    <property type="match status" value="1"/>
</dbReference>
<dbReference type="InterPro" id="IPR007831">
    <property type="entry name" value="T2SS_GspE_N"/>
</dbReference>
<dbReference type="InterPro" id="IPR027417">
    <property type="entry name" value="P-loop_NTPase"/>
</dbReference>
<evidence type="ECO:0000313" key="5">
    <source>
        <dbReference type="EMBL" id="KKU17177.1"/>
    </source>
</evidence>
<sequence length="632" mass="70230">MLINLDNIGMPDISLPQIPQKTLLEILLEKKLLTPAQADVVRKEVEYTARPLEDVIYEKTPIKEKDLTAAKAELYGVPLRSLEEEKIPFEVLGVIPEDAARHYEMAPIDKEGNVLGVGMISPDDVKALEALKFLTMRRGLGLKIYQISRSDFGVVLGQYKSLRGVVKEALEELEKEVTEEKVAPKKKTAEEEAAKIMEEAPITKVVAVILKHAVEGKASDVHIEPSYDRLRVRFRVDGVLYTSLFLPLSIHPAVVSRIKILSNLKIDETRIPQDGRFRTTIEEREIDFRVSTFPTASGEKVALRLLDPTASLKVPTDLGLIGRNLEIMMEGLSSPWGMILITGPTGSGKSTTLYALLNVLNRDEVNIVSLEDPVEYLVKGVNQSQIRPEIGYTFSTGLRHILRQDPDIIMVGEVRDNETAGLAIHASLTGHIVLSSLHTNDAVGIIPRLIDMEVEPFLLPPSLNLMVAQRLIKRLCQDCKKEVTAPKRAEEIIDRELGKLPADLKKNLKWKKPYKIWQIVGCKKCAHKGTKGRVAIFEIFKMSAQLEKIVIEEPTDSRIRAETQRQGMVTLLQDGILKVLDGTISLEEVLQAVKEEEPVIEFVPAAAMKPAEAAKLSIIPEAAALPELAGLE</sequence>
<protein>
    <submittedName>
        <fullName evidence="5">General secretory pathway protein E</fullName>
    </submittedName>
</protein>
<dbReference type="EMBL" id="LCLO01000039">
    <property type="protein sequence ID" value="KKU17177.1"/>
    <property type="molecule type" value="Genomic_DNA"/>
</dbReference>
<accession>A0A0G1NA25</accession>
<evidence type="ECO:0000313" key="6">
    <source>
        <dbReference type="Proteomes" id="UP000034644"/>
    </source>
</evidence>
<dbReference type="SUPFAM" id="SSF160246">
    <property type="entry name" value="EspE N-terminal domain-like"/>
    <property type="match status" value="1"/>
</dbReference>
<dbReference type="AlphaFoldDB" id="A0A0G1NA25"/>
<dbReference type="InterPro" id="IPR001482">
    <property type="entry name" value="T2SS/T4SS_dom"/>
</dbReference>